<proteinExistence type="predicted"/>
<accession>A0ABN8F699</accession>
<comment type="caution">
    <text evidence="2">The sequence shown here is derived from an EMBL/GenBank/DDBJ whole genome shotgun (WGS) entry which is preliminary data.</text>
</comment>
<keyword evidence="2" id="KW-0560">Oxidoreductase</keyword>
<evidence type="ECO:0000313" key="2">
    <source>
        <dbReference type="EMBL" id="CAH1002472.1"/>
    </source>
</evidence>
<protein>
    <submittedName>
        <fullName evidence="2">NADH-dependent flavin reductase subunit 1</fullName>
        <ecNumber evidence="2">1.5.1.36</ecNumber>
    </submittedName>
</protein>
<dbReference type="InterPro" id="IPR029039">
    <property type="entry name" value="Flavoprotein-like_sf"/>
</dbReference>
<dbReference type="Proteomes" id="UP000837803">
    <property type="component" value="Unassembled WGS sequence"/>
</dbReference>
<dbReference type="EC" id="1.5.1.36" evidence="2"/>
<keyword evidence="3" id="KW-1185">Reference proteome</keyword>
<reference evidence="2" key="1">
    <citation type="submission" date="2021-12" db="EMBL/GenBank/DDBJ databases">
        <authorList>
            <person name="Rodrigo-Torres L."/>
            <person name="Arahal R. D."/>
            <person name="Lucena T."/>
        </authorList>
    </citation>
    <scope>NUCLEOTIDE SEQUENCE</scope>
    <source>
        <strain evidence="2">CECT 8419</strain>
    </source>
</reference>
<dbReference type="PANTHER" id="PTHR30543">
    <property type="entry name" value="CHROMATE REDUCTASE"/>
    <property type="match status" value="1"/>
</dbReference>
<organism evidence="2 3">
    <name type="scientific">Neolewinella maritima</name>
    <dbReference type="NCBI Taxonomy" id="1383882"/>
    <lineage>
        <taxon>Bacteria</taxon>
        <taxon>Pseudomonadati</taxon>
        <taxon>Bacteroidota</taxon>
        <taxon>Saprospiria</taxon>
        <taxon>Saprospirales</taxon>
        <taxon>Lewinellaceae</taxon>
        <taxon>Neolewinella</taxon>
    </lineage>
</organism>
<feature type="domain" description="NADPH-dependent FMN reductase-like" evidence="1">
    <location>
        <begin position="1"/>
        <end position="135"/>
    </location>
</feature>
<dbReference type="GO" id="GO:0036382">
    <property type="term" value="F:flavin reductase (NADH) activity"/>
    <property type="evidence" value="ECO:0007669"/>
    <property type="project" value="UniProtKB-EC"/>
</dbReference>
<dbReference type="RefSeq" id="WP_238752306.1">
    <property type="nucleotide sequence ID" value="NZ_CAKLPZ010000005.1"/>
</dbReference>
<name>A0ABN8F699_9BACT</name>
<dbReference type="InterPro" id="IPR050712">
    <property type="entry name" value="NAD(P)H-dep_reductase"/>
</dbReference>
<dbReference type="Pfam" id="PF03358">
    <property type="entry name" value="FMN_red"/>
    <property type="match status" value="1"/>
</dbReference>
<evidence type="ECO:0000313" key="3">
    <source>
        <dbReference type="Proteomes" id="UP000837803"/>
    </source>
</evidence>
<dbReference type="InterPro" id="IPR005025">
    <property type="entry name" value="FMN_Rdtase-like_dom"/>
</dbReference>
<dbReference type="Gene3D" id="3.40.50.360">
    <property type="match status" value="1"/>
</dbReference>
<gene>
    <name evidence="2" type="primary">nfr1</name>
    <name evidence="2" type="ORF">LEM8419_03351</name>
</gene>
<dbReference type="PANTHER" id="PTHR30543:SF21">
    <property type="entry name" value="NAD(P)H-DEPENDENT FMN REDUCTASE LOT6"/>
    <property type="match status" value="1"/>
</dbReference>
<evidence type="ECO:0000259" key="1">
    <source>
        <dbReference type="Pfam" id="PF03358"/>
    </source>
</evidence>
<sequence length="169" mass="18266">MRYLTLSGSPAPDSANSRFLAALAALTEHTVQPAPNPADLPVFQPARDRAPWPASVLSFRAAVADASAVIISTPAYLHNMPAVLKNALEWLTSSGEFHEKPTLVFTLTPHAPRGERARQSLLWSLEALNARVVAETGLYRADLTYAEDGTLLPGPTHELLTEALKLLHP</sequence>
<dbReference type="SUPFAM" id="SSF52218">
    <property type="entry name" value="Flavoproteins"/>
    <property type="match status" value="1"/>
</dbReference>
<dbReference type="EMBL" id="CAKLPZ010000005">
    <property type="protein sequence ID" value="CAH1002472.1"/>
    <property type="molecule type" value="Genomic_DNA"/>
</dbReference>